<comment type="caution">
    <text evidence="1">The sequence shown here is derived from an EMBL/GenBank/DDBJ whole genome shotgun (WGS) entry which is preliminary data.</text>
</comment>
<accession>A0A5R8LPU2</accession>
<name>A0A5R8LPU2_LACZE</name>
<gene>
    <name evidence="1" type="ORF">FEI15_07340</name>
</gene>
<dbReference type="AlphaFoldDB" id="A0A5R8LPU2"/>
<dbReference type="Proteomes" id="UP000309885">
    <property type="component" value="Unassembled WGS sequence"/>
</dbReference>
<proteinExistence type="predicted"/>
<protein>
    <submittedName>
        <fullName evidence="1">Uncharacterized protein</fullName>
    </submittedName>
</protein>
<evidence type="ECO:0000313" key="1">
    <source>
        <dbReference type="EMBL" id="TLF39264.1"/>
    </source>
</evidence>
<evidence type="ECO:0000313" key="2">
    <source>
        <dbReference type="Proteomes" id="UP000309885"/>
    </source>
</evidence>
<reference evidence="1 2" key="1">
    <citation type="submission" date="2019-05" db="EMBL/GenBank/DDBJ databases">
        <title>Genome-based reclassification of Lactobacillus casei as Lactobacillus casei subsp. casei. subsp.nov., description of Lactobacillus casei subsp. zeae subsp. nov., and emended description of Lactobacillus casei.</title>
        <authorList>
            <person name="Huang C.-H."/>
        </authorList>
    </citation>
    <scope>NUCLEOTIDE SEQUENCE [LARGE SCALE GENOMIC DNA]</scope>
    <source>
        <strain evidence="1 2">CRBIP24.44</strain>
    </source>
</reference>
<dbReference type="EMBL" id="VBWO01000006">
    <property type="protein sequence ID" value="TLF39264.1"/>
    <property type="molecule type" value="Genomic_DNA"/>
</dbReference>
<organism evidence="1 2">
    <name type="scientific">Lacticaseibacillus zeae</name>
    <name type="common">Lactobacillus zeae</name>
    <dbReference type="NCBI Taxonomy" id="57037"/>
    <lineage>
        <taxon>Bacteria</taxon>
        <taxon>Bacillati</taxon>
        <taxon>Bacillota</taxon>
        <taxon>Bacilli</taxon>
        <taxon>Lactobacillales</taxon>
        <taxon>Lactobacillaceae</taxon>
        <taxon>Lacticaseibacillus</taxon>
    </lineage>
</organism>
<sequence>MPSALASRRKPQLAGDCGVWHVLELIAQTFSMSFGIRKLLMLVQNYGTVTFTYKQTVRLPTRLKINLWTYAPWSNSVHTNHVIKSWRDNP</sequence>